<dbReference type="AlphaFoldDB" id="A0AAP6JCW1"/>
<dbReference type="Proteomes" id="UP001302316">
    <property type="component" value="Unassembled WGS sequence"/>
</dbReference>
<dbReference type="RefSeq" id="WP_346049956.1">
    <property type="nucleotide sequence ID" value="NZ_JAYGII010000002.1"/>
</dbReference>
<gene>
    <name evidence="2" type="ORF">VCB98_02040</name>
</gene>
<feature type="transmembrane region" description="Helical" evidence="1">
    <location>
        <begin position="116"/>
        <end position="138"/>
    </location>
</feature>
<feature type="transmembrane region" description="Helical" evidence="1">
    <location>
        <begin position="144"/>
        <end position="164"/>
    </location>
</feature>
<sequence>MSDSTDQVVRHALWLPLSAALAYAGFYLYAIGDIDVMDSSLWGLMVGELSLERILSARAVFQFEPVVMIEAGYLVILISPLNLAMTVLLAGLLAANLHGVLHLRANPSCRYSASGSLSGALPALLAGGACCAPSLILLLGLPGLGAFAAFFAWLVPVSLLALAASRIWQRRLGAPPMVSLLPHSS</sequence>
<feature type="transmembrane region" description="Helical" evidence="1">
    <location>
        <begin position="12"/>
        <end position="32"/>
    </location>
</feature>
<name>A0AAP6JCW1_9GAMM</name>
<dbReference type="EMBL" id="JAYGII010000002">
    <property type="protein sequence ID" value="MEA5444595.1"/>
    <property type="molecule type" value="Genomic_DNA"/>
</dbReference>
<keyword evidence="1" id="KW-1133">Transmembrane helix</keyword>
<keyword evidence="1" id="KW-0812">Transmembrane</keyword>
<feature type="transmembrane region" description="Helical" evidence="1">
    <location>
        <begin position="71"/>
        <end position="95"/>
    </location>
</feature>
<evidence type="ECO:0000313" key="2">
    <source>
        <dbReference type="EMBL" id="MEA5444595.1"/>
    </source>
</evidence>
<organism evidence="2 3">
    <name type="scientific">Natronospira elongata</name>
    <dbReference type="NCBI Taxonomy" id="3110268"/>
    <lineage>
        <taxon>Bacteria</taxon>
        <taxon>Pseudomonadati</taxon>
        <taxon>Pseudomonadota</taxon>
        <taxon>Gammaproteobacteria</taxon>
        <taxon>Natronospirales</taxon>
        <taxon>Natronospiraceae</taxon>
        <taxon>Natronospira</taxon>
    </lineage>
</organism>
<evidence type="ECO:0000256" key="1">
    <source>
        <dbReference type="SAM" id="Phobius"/>
    </source>
</evidence>
<protein>
    <submittedName>
        <fullName evidence="2">Uncharacterized protein</fullName>
    </submittedName>
</protein>
<accession>A0AAP6JCW1</accession>
<keyword evidence="3" id="KW-1185">Reference proteome</keyword>
<reference evidence="2 3" key="1">
    <citation type="submission" date="2023-12" db="EMBL/GenBank/DDBJ databases">
        <title>Whole-genome sequencing of halo(alkali)philic microorganisms from hypersaline lakes.</title>
        <authorList>
            <person name="Sorokin D.Y."/>
            <person name="Merkel A.Y."/>
            <person name="Messina E."/>
            <person name="Yakimov M."/>
        </authorList>
    </citation>
    <scope>NUCLEOTIDE SEQUENCE [LARGE SCALE GENOMIC DNA]</scope>
    <source>
        <strain evidence="2 3">AB-CW1</strain>
    </source>
</reference>
<comment type="caution">
    <text evidence="2">The sequence shown here is derived from an EMBL/GenBank/DDBJ whole genome shotgun (WGS) entry which is preliminary data.</text>
</comment>
<proteinExistence type="predicted"/>
<evidence type="ECO:0000313" key="3">
    <source>
        <dbReference type="Proteomes" id="UP001302316"/>
    </source>
</evidence>
<keyword evidence="1" id="KW-0472">Membrane</keyword>